<dbReference type="OrthoDB" id="1491720at2"/>
<keyword evidence="4" id="KW-1185">Reference proteome</keyword>
<sequence length="131" mass="14801">MTALLSNFANPFRNKTGTDYIAEEYPFYNKILKVNENGYLTTYNYNQALSIDEVPMLSRTTINLYPNPSSTFLNVDSNVAIETIDVYDLTGKKILQSDKNKIDISPLTDGVYAVKITNINGTSVSKRFIKR</sequence>
<organism evidence="3 4">
    <name type="scientific">Winogradskyella epiphytica</name>
    <dbReference type="NCBI Taxonomy" id="262005"/>
    <lineage>
        <taxon>Bacteria</taxon>
        <taxon>Pseudomonadati</taxon>
        <taxon>Bacteroidota</taxon>
        <taxon>Flavobacteriia</taxon>
        <taxon>Flavobacteriales</taxon>
        <taxon>Flavobacteriaceae</taxon>
        <taxon>Winogradskyella</taxon>
    </lineage>
</organism>
<comment type="caution">
    <text evidence="3">The sequence shown here is derived from an EMBL/GenBank/DDBJ whole genome shotgun (WGS) entry which is preliminary data.</text>
</comment>
<dbReference type="InterPro" id="IPR026444">
    <property type="entry name" value="Secre_tail"/>
</dbReference>
<protein>
    <submittedName>
        <fullName evidence="3">Putative secreted protein (Por secretion system target)</fullName>
    </submittedName>
</protein>
<dbReference type="EMBL" id="QJTD01000005">
    <property type="protein sequence ID" value="PYE80535.1"/>
    <property type="molecule type" value="Genomic_DNA"/>
</dbReference>
<dbReference type="RefSeq" id="WP_110476043.1">
    <property type="nucleotide sequence ID" value="NZ_BMWQ01000005.1"/>
</dbReference>
<dbReference type="AlphaFoldDB" id="A0A2V4XDD1"/>
<evidence type="ECO:0000256" key="1">
    <source>
        <dbReference type="ARBA" id="ARBA00022729"/>
    </source>
</evidence>
<evidence type="ECO:0000259" key="2">
    <source>
        <dbReference type="Pfam" id="PF18962"/>
    </source>
</evidence>
<name>A0A2V4XDD1_9FLAO</name>
<gene>
    <name evidence="3" type="ORF">DFQ11_105132</name>
</gene>
<accession>A0A2V4XDD1</accession>
<proteinExistence type="predicted"/>
<dbReference type="Pfam" id="PF18962">
    <property type="entry name" value="Por_Secre_tail"/>
    <property type="match status" value="1"/>
</dbReference>
<evidence type="ECO:0000313" key="4">
    <source>
        <dbReference type="Proteomes" id="UP000248054"/>
    </source>
</evidence>
<evidence type="ECO:0000313" key="3">
    <source>
        <dbReference type="EMBL" id="PYE80535.1"/>
    </source>
</evidence>
<feature type="domain" description="Secretion system C-terminal sorting" evidence="2">
    <location>
        <begin position="64"/>
        <end position="129"/>
    </location>
</feature>
<dbReference type="Proteomes" id="UP000248054">
    <property type="component" value="Unassembled WGS sequence"/>
</dbReference>
<keyword evidence="1" id="KW-0732">Signal</keyword>
<reference evidence="3 4" key="1">
    <citation type="submission" date="2018-06" db="EMBL/GenBank/DDBJ databases">
        <title>Genomic Encyclopedia of Type Strains, Phase III (KMG-III): the genomes of soil and plant-associated and newly described type strains.</title>
        <authorList>
            <person name="Whitman W."/>
        </authorList>
    </citation>
    <scope>NUCLEOTIDE SEQUENCE [LARGE SCALE GENOMIC DNA]</scope>
    <source>
        <strain evidence="3 4">CECT 7945</strain>
    </source>
</reference>
<dbReference type="NCBIfam" id="TIGR04183">
    <property type="entry name" value="Por_Secre_tail"/>
    <property type="match status" value="1"/>
</dbReference>